<proteinExistence type="predicted"/>
<name>A0A0F9J7S4_9ZZZZ</name>
<evidence type="ECO:0000313" key="2">
    <source>
        <dbReference type="EMBL" id="KKM39648.1"/>
    </source>
</evidence>
<dbReference type="AlphaFoldDB" id="A0A0F9J7S4"/>
<protein>
    <recommendedName>
        <fullName evidence="1">Helicase C-terminal domain-containing protein</fullName>
    </recommendedName>
</protein>
<comment type="caution">
    <text evidence="2">The sequence shown here is derived from an EMBL/GenBank/DDBJ whole genome shotgun (WGS) entry which is preliminary data.</text>
</comment>
<reference evidence="2" key="1">
    <citation type="journal article" date="2015" name="Nature">
        <title>Complex archaea that bridge the gap between prokaryotes and eukaryotes.</title>
        <authorList>
            <person name="Spang A."/>
            <person name="Saw J.H."/>
            <person name="Jorgensen S.L."/>
            <person name="Zaremba-Niedzwiedzka K."/>
            <person name="Martijn J."/>
            <person name="Lind A.E."/>
            <person name="van Eijk R."/>
            <person name="Schleper C."/>
            <person name="Guy L."/>
            <person name="Ettema T.J."/>
        </authorList>
    </citation>
    <scope>NUCLEOTIDE SEQUENCE</scope>
</reference>
<dbReference type="EMBL" id="LAZR01012112">
    <property type="protein sequence ID" value="KKM39648.1"/>
    <property type="molecule type" value="Genomic_DNA"/>
</dbReference>
<dbReference type="InterPro" id="IPR001650">
    <property type="entry name" value="Helicase_C-like"/>
</dbReference>
<evidence type="ECO:0000259" key="1">
    <source>
        <dbReference type="Pfam" id="PF00271"/>
    </source>
</evidence>
<feature type="domain" description="Helicase C-terminal" evidence="1">
    <location>
        <begin position="75"/>
        <end position="170"/>
    </location>
</feature>
<dbReference type="SUPFAM" id="SSF52540">
    <property type="entry name" value="P-loop containing nucleoside triphosphate hydrolases"/>
    <property type="match status" value="1"/>
</dbReference>
<accession>A0A0F9J7S4</accession>
<dbReference type="Gene3D" id="3.40.50.300">
    <property type="entry name" value="P-loop containing nucleotide triphosphate hydrolases"/>
    <property type="match status" value="1"/>
</dbReference>
<feature type="non-terminal residue" evidence="2">
    <location>
        <position position="1"/>
    </location>
</feature>
<dbReference type="Pfam" id="PF00271">
    <property type="entry name" value="Helicase_C"/>
    <property type="match status" value="1"/>
</dbReference>
<dbReference type="InterPro" id="IPR027417">
    <property type="entry name" value="P-loop_NTPase"/>
</dbReference>
<sequence length="221" mass="24301">ARAVAVLLHCGGDIHPAVEGEIAELVLLQQNGGLSRGNQFKIRRLRAQLWRDVEAEGILENEARNIAIVDAATQAHQCGRQVLIMVKRIDHGRRLRDLFEFIGYQVPFAHGTSKGRDAIYSGLQSGEHRIVIGSGIYDDSVDVPNIEVLINAAGGKSLIATKQKLGRGLRNPGDKSLLVIDFMDTGHKILKKHSRARKRAYKQEGVSVREAESLSKEELAA</sequence>
<organism evidence="2">
    <name type="scientific">marine sediment metagenome</name>
    <dbReference type="NCBI Taxonomy" id="412755"/>
    <lineage>
        <taxon>unclassified sequences</taxon>
        <taxon>metagenomes</taxon>
        <taxon>ecological metagenomes</taxon>
    </lineage>
</organism>
<gene>
    <name evidence="2" type="ORF">LCGC14_1564010</name>
</gene>